<dbReference type="Proteomes" id="UP000272025">
    <property type="component" value="Unassembled WGS sequence"/>
</dbReference>
<gene>
    <name evidence="2" type="ORF">SODALDRAFT_40647</name>
</gene>
<evidence type="ECO:0000313" key="2">
    <source>
        <dbReference type="EMBL" id="ROT43500.1"/>
    </source>
</evidence>
<dbReference type="RefSeq" id="XP_028471306.1">
    <property type="nucleotide sequence ID" value="XM_028615341.1"/>
</dbReference>
<dbReference type="EMBL" id="ML119051">
    <property type="protein sequence ID" value="ROT43500.1"/>
    <property type="molecule type" value="Genomic_DNA"/>
</dbReference>
<evidence type="ECO:0000256" key="1">
    <source>
        <dbReference type="SAM" id="MobiDB-lite"/>
    </source>
</evidence>
<sequence length="334" mass="37622">MLYLLVGIRRGGRGVKLRKQKLPPPLSILAPSVFDTGYLTAISTRATLLPKISFNLANFLQSQSSRPMNKSVSESISRGRQIFQGQVETENDGGELESKLWKLVLSSSLMPVSTRLARSTPHARASNIRDDPRPRRHGHHLMVQTTALPVLWDGWPASVSSEEAYVSRDEIAELQCEIEEDCGNPKAHDEWPFDSSWFSSENIGWDSWDDWTDQDDNKTETPLTSQNSHHLMRQEDGSDLTDIPVTFIEERSSGRDQDIATESSTDGVPWSDDWQDCSDDGTEEDGGGIGIDGTSDMHEYNTRWSSPWSDFSDDKGEDIFQDQWCHTHYTRPGC</sequence>
<name>A0A3N2Q9S3_SODAK</name>
<proteinExistence type="predicted"/>
<feature type="compositionally biased region" description="Polar residues" evidence="1">
    <location>
        <begin position="220"/>
        <end position="229"/>
    </location>
</feature>
<dbReference type="GeneID" id="39583818"/>
<dbReference type="AlphaFoldDB" id="A0A3N2Q9S3"/>
<keyword evidence="3" id="KW-1185">Reference proteome</keyword>
<feature type="compositionally biased region" description="Acidic residues" evidence="1">
    <location>
        <begin position="273"/>
        <end position="286"/>
    </location>
</feature>
<accession>A0A3N2Q9S3</accession>
<evidence type="ECO:0000313" key="3">
    <source>
        <dbReference type="Proteomes" id="UP000272025"/>
    </source>
</evidence>
<feature type="region of interest" description="Disordered" evidence="1">
    <location>
        <begin position="208"/>
        <end position="298"/>
    </location>
</feature>
<organism evidence="2 3">
    <name type="scientific">Sodiomyces alkalinus (strain CBS 110278 / VKM F-3762 / F11)</name>
    <name type="common">Alkaliphilic filamentous fungus</name>
    <dbReference type="NCBI Taxonomy" id="1314773"/>
    <lineage>
        <taxon>Eukaryota</taxon>
        <taxon>Fungi</taxon>
        <taxon>Dikarya</taxon>
        <taxon>Ascomycota</taxon>
        <taxon>Pezizomycotina</taxon>
        <taxon>Sordariomycetes</taxon>
        <taxon>Hypocreomycetidae</taxon>
        <taxon>Glomerellales</taxon>
        <taxon>Plectosphaerellaceae</taxon>
        <taxon>Sodiomyces</taxon>
    </lineage>
</organism>
<feature type="compositionally biased region" description="Basic and acidic residues" evidence="1">
    <location>
        <begin position="248"/>
        <end position="258"/>
    </location>
</feature>
<reference evidence="2 3" key="1">
    <citation type="journal article" date="2018" name="Mol. Ecol.">
        <title>The obligate alkalophilic soda-lake fungus Sodiomyces alkalinus has shifted to a protein diet.</title>
        <authorList>
            <person name="Grum-Grzhimaylo A.A."/>
            <person name="Falkoski D.L."/>
            <person name="van den Heuvel J."/>
            <person name="Valero-Jimenez C.A."/>
            <person name="Min B."/>
            <person name="Choi I.G."/>
            <person name="Lipzen A."/>
            <person name="Daum C.G."/>
            <person name="Aanen D.K."/>
            <person name="Tsang A."/>
            <person name="Henrissat B."/>
            <person name="Bilanenko E.N."/>
            <person name="de Vries R.P."/>
            <person name="van Kan J.A.L."/>
            <person name="Grigoriev I.V."/>
            <person name="Debets A.J.M."/>
        </authorList>
    </citation>
    <scope>NUCLEOTIDE SEQUENCE [LARGE SCALE GENOMIC DNA]</scope>
    <source>
        <strain evidence="2 3">F11</strain>
    </source>
</reference>
<protein>
    <submittedName>
        <fullName evidence="2">Uncharacterized protein</fullName>
    </submittedName>
</protein>